<reference evidence="1" key="1">
    <citation type="submission" date="2022-03" db="EMBL/GenBank/DDBJ databases">
        <authorList>
            <person name="Martin C."/>
        </authorList>
    </citation>
    <scope>NUCLEOTIDE SEQUENCE</scope>
</reference>
<protein>
    <submittedName>
        <fullName evidence="1">Uncharacterized protein</fullName>
    </submittedName>
</protein>
<accession>A0A8J1TD90</accession>
<name>A0A8J1TD90_OWEFU</name>
<sequence length="105" mass="11875">SNFRSVYEHLQRILGIDSTAAKALETIWENIDAPSPFTSIEMAEIVSHLRDLFQCFHLKSNLGTNLHQVVRCLAAEGPSITRKLLYILNRLQGLDAPYMGEFISK</sequence>
<dbReference type="Proteomes" id="UP000749559">
    <property type="component" value="Unassembled WGS sequence"/>
</dbReference>
<keyword evidence="2" id="KW-1185">Reference proteome</keyword>
<proteinExistence type="predicted"/>
<feature type="non-terminal residue" evidence="1">
    <location>
        <position position="1"/>
    </location>
</feature>
<evidence type="ECO:0000313" key="2">
    <source>
        <dbReference type="Proteomes" id="UP000749559"/>
    </source>
</evidence>
<comment type="caution">
    <text evidence="1">The sequence shown here is derived from an EMBL/GenBank/DDBJ whole genome shotgun (WGS) entry which is preliminary data.</text>
</comment>
<dbReference type="EMBL" id="CAIIXF020000011">
    <property type="protein sequence ID" value="CAH1798603.1"/>
    <property type="molecule type" value="Genomic_DNA"/>
</dbReference>
<evidence type="ECO:0000313" key="1">
    <source>
        <dbReference type="EMBL" id="CAH1798603.1"/>
    </source>
</evidence>
<gene>
    <name evidence="1" type="ORF">OFUS_LOCUS22730</name>
</gene>
<organism evidence="1 2">
    <name type="scientific">Owenia fusiformis</name>
    <name type="common">Polychaete worm</name>
    <dbReference type="NCBI Taxonomy" id="6347"/>
    <lineage>
        <taxon>Eukaryota</taxon>
        <taxon>Metazoa</taxon>
        <taxon>Spiralia</taxon>
        <taxon>Lophotrochozoa</taxon>
        <taxon>Annelida</taxon>
        <taxon>Polychaeta</taxon>
        <taxon>Sedentaria</taxon>
        <taxon>Canalipalpata</taxon>
        <taxon>Sabellida</taxon>
        <taxon>Oweniida</taxon>
        <taxon>Oweniidae</taxon>
        <taxon>Owenia</taxon>
    </lineage>
</organism>
<dbReference type="AlphaFoldDB" id="A0A8J1TD90"/>